<dbReference type="HAMAP" id="MF_00111">
    <property type="entry name" value="MurA"/>
    <property type="match status" value="1"/>
</dbReference>
<dbReference type="GO" id="GO:0019277">
    <property type="term" value="P:UDP-N-acetylgalactosamine biosynthetic process"/>
    <property type="evidence" value="ECO:0007669"/>
    <property type="project" value="InterPro"/>
</dbReference>
<dbReference type="CDD" id="cd01555">
    <property type="entry name" value="UdpNAET"/>
    <property type="match status" value="1"/>
</dbReference>
<evidence type="ECO:0000313" key="15">
    <source>
        <dbReference type="Proteomes" id="UP000325255"/>
    </source>
</evidence>
<evidence type="ECO:0000256" key="4">
    <source>
        <dbReference type="ARBA" id="ARBA00022618"/>
    </source>
</evidence>
<dbReference type="GO" id="GO:0008360">
    <property type="term" value="P:regulation of cell shape"/>
    <property type="evidence" value="ECO:0007669"/>
    <property type="project" value="UniProtKB-KW"/>
</dbReference>
<dbReference type="PANTHER" id="PTHR43783:SF1">
    <property type="entry name" value="UDP-N-ACETYLGLUCOSAMINE 1-CARBOXYVINYLTRANSFERASE"/>
    <property type="match status" value="1"/>
</dbReference>
<comment type="catalytic activity">
    <reaction evidence="11 12">
        <text>phosphoenolpyruvate + UDP-N-acetyl-alpha-D-glucosamine = UDP-N-acetyl-3-O-(1-carboxyvinyl)-alpha-D-glucosamine + phosphate</text>
        <dbReference type="Rhea" id="RHEA:18681"/>
        <dbReference type="ChEBI" id="CHEBI:43474"/>
        <dbReference type="ChEBI" id="CHEBI:57705"/>
        <dbReference type="ChEBI" id="CHEBI:58702"/>
        <dbReference type="ChEBI" id="CHEBI:68483"/>
        <dbReference type="EC" id="2.5.1.7"/>
    </reaction>
</comment>
<evidence type="ECO:0000256" key="8">
    <source>
        <dbReference type="ARBA" id="ARBA00023306"/>
    </source>
</evidence>
<dbReference type="InterPro" id="IPR005750">
    <property type="entry name" value="UDP_GlcNAc_COvinyl_MurA"/>
</dbReference>
<dbReference type="InterPro" id="IPR001986">
    <property type="entry name" value="Enolpyruvate_Tfrase_dom"/>
</dbReference>
<gene>
    <name evidence="12 14" type="primary">murA</name>
    <name evidence="14" type="ORF">F1189_25095</name>
</gene>
<keyword evidence="7 12" id="KW-0573">Peptidoglycan synthesis</keyword>
<feature type="binding site" evidence="12">
    <location>
        <position position="115"/>
    </location>
    <ligand>
        <name>UDP-N-acetyl-alpha-D-glucosamine</name>
        <dbReference type="ChEBI" id="CHEBI:57705"/>
    </ligand>
</feature>
<organism evidence="14 15">
    <name type="scientific">Rhodovastum atsumiense</name>
    <dbReference type="NCBI Taxonomy" id="504468"/>
    <lineage>
        <taxon>Bacteria</taxon>
        <taxon>Pseudomonadati</taxon>
        <taxon>Pseudomonadota</taxon>
        <taxon>Alphaproteobacteria</taxon>
        <taxon>Acetobacterales</taxon>
        <taxon>Acetobacteraceae</taxon>
        <taxon>Rhodovastum</taxon>
    </lineage>
</organism>
<dbReference type="OrthoDB" id="9803760at2"/>
<dbReference type="PANTHER" id="PTHR43783">
    <property type="entry name" value="UDP-N-ACETYLGLUCOSAMINE 1-CARBOXYVINYLTRANSFERASE"/>
    <property type="match status" value="1"/>
</dbReference>
<sequence length="444" mass="45523">MSPAADPLLSASPWWRPHPGATLRIQGGRRLQGTYPISGAKNAVLPLMAATLLTPHLVTLHNVPASLDVAVLSNLLHRLGVAIGWSRTRAGLSLTCCADQVRPTRIDRELVGRMRASVLLLGALLARCGEVSLPLPGGDAIGLRGIDFHLAGLRAMGAGIELAGGMVHAEARGGLRGAEIDLPQPSVGATENLMLAAVLASGRTLIRNAAREPEIVDLAQCLGAMGARISGAGGDVLAIEGGHPLGGAIHAVMPDRIETGTIACAAALTDGEILLEHARADLLGAAAPALAATGVELREVPAGLLARRAAAGLQGIDLQTGPFPGFATDLQAPVMAMLTLARGASAITETIFEQRFHHVGELRKMGASIAVHGRTAWIRGVPRLAGARVTGTDVRAAAALVLAGLAARGETCLDGLDHLDRGHDGMAEKLVGCGADIVRAAETA</sequence>
<dbReference type="InterPro" id="IPR050068">
    <property type="entry name" value="MurA_subfamily"/>
</dbReference>
<evidence type="ECO:0000256" key="2">
    <source>
        <dbReference type="ARBA" id="ARBA00004752"/>
    </source>
</evidence>
<dbReference type="NCBIfam" id="NF006873">
    <property type="entry name" value="PRK09369.1"/>
    <property type="match status" value="1"/>
</dbReference>
<evidence type="ECO:0000256" key="9">
    <source>
        <dbReference type="ARBA" id="ARBA00023316"/>
    </source>
</evidence>
<dbReference type="SUPFAM" id="SSF55205">
    <property type="entry name" value="EPT/RTPC-like"/>
    <property type="match status" value="1"/>
</dbReference>
<name>A0A5M6ILV1_9PROT</name>
<keyword evidence="4 12" id="KW-0132">Cell division</keyword>
<dbReference type="InterPro" id="IPR013792">
    <property type="entry name" value="RNA3'P_cycl/enolpyr_Trfase_a/b"/>
</dbReference>
<evidence type="ECO:0000256" key="12">
    <source>
        <dbReference type="HAMAP-Rule" id="MF_00111"/>
    </source>
</evidence>
<evidence type="ECO:0000256" key="3">
    <source>
        <dbReference type="ARBA" id="ARBA00022490"/>
    </source>
</evidence>
<comment type="pathway">
    <text evidence="2 12">Cell wall biogenesis; peptidoglycan biosynthesis.</text>
</comment>
<comment type="function">
    <text evidence="12">Cell wall formation. Adds enolpyruvyl to UDP-N-acetylglucosamine.</text>
</comment>
<feature type="domain" description="Enolpyruvate transferase" evidence="13">
    <location>
        <begin position="26"/>
        <end position="430"/>
    </location>
</feature>
<dbReference type="RefSeq" id="WP_150044022.1">
    <property type="nucleotide sequence ID" value="NZ_OW485601.1"/>
</dbReference>
<dbReference type="InterPro" id="IPR036968">
    <property type="entry name" value="Enolpyruvate_Tfrase_sf"/>
</dbReference>
<dbReference type="GO" id="GO:0051301">
    <property type="term" value="P:cell division"/>
    <property type="evidence" value="ECO:0007669"/>
    <property type="project" value="UniProtKB-KW"/>
</dbReference>
<keyword evidence="5 12" id="KW-0808">Transferase</keyword>
<keyword evidence="15" id="KW-1185">Reference proteome</keyword>
<evidence type="ECO:0000313" key="14">
    <source>
        <dbReference type="EMBL" id="KAA5609256.1"/>
    </source>
</evidence>
<keyword evidence="8 12" id="KW-0131">Cell cycle</keyword>
<comment type="caution">
    <text evidence="14">The sequence shown here is derived from an EMBL/GenBank/DDBJ whole genome shotgun (WGS) entry which is preliminary data.</text>
</comment>
<feature type="binding site" evidence="12">
    <location>
        <position position="351"/>
    </location>
    <ligand>
        <name>UDP-N-acetyl-alpha-D-glucosamine</name>
        <dbReference type="ChEBI" id="CHEBI:57705"/>
    </ligand>
</feature>
<dbReference type="GO" id="GO:0009252">
    <property type="term" value="P:peptidoglycan biosynthetic process"/>
    <property type="evidence" value="ECO:0007669"/>
    <property type="project" value="UniProtKB-UniRule"/>
</dbReference>
<keyword evidence="3 12" id="KW-0963">Cytoplasm</keyword>
<comment type="subcellular location">
    <subcellularLocation>
        <location evidence="1 12">Cytoplasm</location>
    </subcellularLocation>
</comment>
<evidence type="ECO:0000256" key="7">
    <source>
        <dbReference type="ARBA" id="ARBA00022984"/>
    </source>
</evidence>
<accession>A0A5M6ILV1</accession>
<comment type="caution">
    <text evidence="12">Lacks conserved residue(s) required for the propagation of feature annotation.</text>
</comment>
<evidence type="ECO:0000256" key="1">
    <source>
        <dbReference type="ARBA" id="ARBA00004496"/>
    </source>
</evidence>
<feature type="binding site" evidence="12">
    <location>
        <position position="329"/>
    </location>
    <ligand>
        <name>UDP-N-acetyl-alpha-D-glucosamine</name>
        <dbReference type="ChEBI" id="CHEBI:57705"/>
    </ligand>
</feature>
<feature type="active site" description="Proton donor" evidence="12">
    <location>
        <position position="139"/>
    </location>
</feature>
<keyword evidence="6 12" id="KW-0133">Cell shape</keyword>
<dbReference type="AlphaFoldDB" id="A0A5M6ILV1"/>
<dbReference type="Proteomes" id="UP000325255">
    <property type="component" value="Unassembled WGS sequence"/>
</dbReference>
<dbReference type="Pfam" id="PF00275">
    <property type="entry name" value="EPSP_synthase"/>
    <property type="match status" value="1"/>
</dbReference>
<dbReference type="NCBIfam" id="TIGR01072">
    <property type="entry name" value="murA"/>
    <property type="match status" value="1"/>
</dbReference>
<reference evidence="14 15" key="1">
    <citation type="submission" date="2019-09" db="EMBL/GenBank/DDBJ databases">
        <title>Genome sequence of Rhodovastum atsumiense, a diverse member of the Acetobacteraceae family of non-sulfur purple photosynthetic bacteria.</title>
        <authorList>
            <person name="Meyer T."/>
            <person name="Kyndt J."/>
        </authorList>
    </citation>
    <scope>NUCLEOTIDE SEQUENCE [LARGE SCALE GENOMIC DNA]</scope>
    <source>
        <strain evidence="14 15">DSM 21279</strain>
    </source>
</reference>
<dbReference type="GO" id="GO:0005737">
    <property type="term" value="C:cytoplasm"/>
    <property type="evidence" value="ECO:0007669"/>
    <property type="project" value="UniProtKB-SubCell"/>
</dbReference>
<dbReference type="GO" id="GO:0071555">
    <property type="term" value="P:cell wall organization"/>
    <property type="evidence" value="ECO:0007669"/>
    <property type="project" value="UniProtKB-KW"/>
</dbReference>
<keyword evidence="9 12" id="KW-0961">Cell wall biogenesis/degradation</keyword>
<proteinExistence type="inferred from homology"/>
<evidence type="ECO:0000256" key="11">
    <source>
        <dbReference type="ARBA" id="ARBA00047527"/>
    </source>
</evidence>
<comment type="similarity">
    <text evidence="10 12">Belongs to the EPSP synthase family. MurA subfamily.</text>
</comment>
<evidence type="ECO:0000256" key="5">
    <source>
        <dbReference type="ARBA" id="ARBA00022679"/>
    </source>
</evidence>
<dbReference type="EMBL" id="VWPK01000055">
    <property type="protein sequence ID" value="KAA5609256.1"/>
    <property type="molecule type" value="Genomic_DNA"/>
</dbReference>
<protein>
    <recommendedName>
        <fullName evidence="12">UDP-N-acetylglucosamine 1-carboxyvinyltransferase</fullName>
        <ecNumber evidence="12">2.5.1.7</ecNumber>
    </recommendedName>
    <alternativeName>
        <fullName evidence="12">Enoylpyruvate transferase</fullName>
    </alternativeName>
    <alternativeName>
        <fullName evidence="12">UDP-N-acetylglucosamine enolpyruvyl transferase</fullName>
        <shortName evidence="12">EPT</shortName>
    </alternativeName>
</protein>
<dbReference type="Gene3D" id="3.65.10.10">
    <property type="entry name" value="Enolpyruvate transferase domain"/>
    <property type="match status" value="2"/>
</dbReference>
<dbReference type="UniPathway" id="UPA00219"/>
<dbReference type="GO" id="GO:0008760">
    <property type="term" value="F:UDP-N-acetylglucosamine 1-carboxyvinyltransferase activity"/>
    <property type="evidence" value="ECO:0007669"/>
    <property type="project" value="UniProtKB-UniRule"/>
</dbReference>
<evidence type="ECO:0000256" key="6">
    <source>
        <dbReference type="ARBA" id="ARBA00022960"/>
    </source>
</evidence>
<evidence type="ECO:0000256" key="10">
    <source>
        <dbReference type="ARBA" id="ARBA00038367"/>
    </source>
</evidence>
<feature type="binding site" evidence="12">
    <location>
        <begin position="41"/>
        <end position="42"/>
    </location>
    <ligand>
        <name>phosphoenolpyruvate</name>
        <dbReference type="ChEBI" id="CHEBI:58702"/>
    </ligand>
</feature>
<dbReference type="EC" id="2.5.1.7" evidence="12"/>
<evidence type="ECO:0000259" key="13">
    <source>
        <dbReference type="Pfam" id="PF00275"/>
    </source>
</evidence>